<proteinExistence type="predicted"/>
<feature type="signal peptide" evidence="1">
    <location>
        <begin position="1"/>
        <end position="24"/>
    </location>
</feature>
<evidence type="ECO:0000313" key="3">
    <source>
        <dbReference type="Proteomes" id="UP001652628"/>
    </source>
</evidence>
<keyword evidence="3" id="KW-1185">Reference proteome</keyword>
<dbReference type="InterPro" id="IPR016186">
    <property type="entry name" value="C-type_lectin-like/link_sf"/>
</dbReference>
<dbReference type="RefSeq" id="XP_070850388.1">
    <property type="nucleotide sequence ID" value="XM_070994287.1"/>
</dbReference>
<accession>A0ABM4TK92</accession>
<evidence type="ECO:0000313" key="4">
    <source>
        <dbReference type="RefSeq" id="XP_070850388.1"/>
    </source>
</evidence>
<organism evidence="3 4">
    <name type="scientific">Drosophila suzukii</name>
    <name type="common">Spotted-wing drosophila fruit fly</name>
    <dbReference type="NCBI Taxonomy" id="28584"/>
    <lineage>
        <taxon>Eukaryota</taxon>
        <taxon>Metazoa</taxon>
        <taxon>Ecdysozoa</taxon>
        <taxon>Arthropoda</taxon>
        <taxon>Hexapoda</taxon>
        <taxon>Insecta</taxon>
        <taxon>Pterygota</taxon>
        <taxon>Neoptera</taxon>
        <taxon>Endopterygota</taxon>
        <taxon>Diptera</taxon>
        <taxon>Brachycera</taxon>
        <taxon>Muscomorpha</taxon>
        <taxon>Ephydroidea</taxon>
        <taxon>Drosophilidae</taxon>
        <taxon>Drosophila</taxon>
        <taxon>Sophophora</taxon>
    </lineage>
</organism>
<dbReference type="PROSITE" id="PS50041">
    <property type="entry name" value="C_TYPE_LECTIN_2"/>
    <property type="match status" value="1"/>
</dbReference>
<evidence type="ECO:0000256" key="1">
    <source>
        <dbReference type="SAM" id="SignalP"/>
    </source>
</evidence>
<protein>
    <submittedName>
        <fullName evidence="4">Accessory gland protein Acp29AB</fullName>
    </submittedName>
</protein>
<dbReference type="InterPro" id="IPR050111">
    <property type="entry name" value="C-type_lectin/snaclec_domain"/>
</dbReference>
<dbReference type="CDD" id="cd00037">
    <property type="entry name" value="CLECT"/>
    <property type="match status" value="1"/>
</dbReference>
<feature type="domain" description="C-type lectin" evidence="2">
    <location>
        <begin position="131"/>
        <end position="245"/>
    </location>
</feature>
<dbReference type="Gene3D" id="3.10.100.10">
    <property type="entry name" value="Mannose-Binding Protein A, subunit A"/>
    <property type="match status" value="1"/>
</dbReference>
<dbReference type="GeneID" id="139352203"/>
<name>A0ABM4TK92_DROSZ</name>
<feature type="chain" id="PRO_5046140392" evidence="1">
    <location>
        <begin position="25"/>
        <end position="249"/>
    </location>
</feature>
<reference evidence="4" key="1">
    <citation type="submission" date="2025-08" db="UniProtKB">
        <authorList>
            <consortium name="RefSeq"/>
        </authorList>
    </citation>
    <scope>IDENTIFICATION</scope>
</reference>
<evidence type="ECO:0000259" key="2">
    <source>
        <dbReference type="PROSITE" id="PS50041"/>
    </source>
</evidence>
<dbReference type="Pfam" id="PF00059">
    <property type="entry name" value="Lectin_C"/>
    <property type="match status" value="1"/>
</dbReference>
<dbReference type="SMART" id="SM00034">
    <property type="entry name" value="CLECT"/>
    <property type="match status" value="1"/>
</dbReference>
<dbReference type="InterPro" id="IPR001304">
    <property type="entry name" value="C-type_lectin-like"/>
</dbReference>
<dbReference type="PANTHER" id="PTHR22803">
    <property type="entry name" value="MANNOSE, PHOSPHOLIPASE, LECTIN RECEPTOR RELATED"/>
    <property type="match status" value="1"/>
</dbReference>
<gene>
    <name evidence="4" type="primary">lectin-28C</name>
</gene>
<dbReference type="SUPFAM" id="SSF56436">
    <property type="entry name" value="C-type lectin-like"/>
    <property type="match status" value="1"/>
</dbReference>
<dbReference type="Proteomes" id="UP001652628">
    <property type="component" value="Chromosome 2L"/>
</dbReference>
<sequence>MFKFLTFVFYAVIAKVLKVPLSGSEDVSTDGRYMCLLHDPPNQCGEFCLSALMPLIDHIARHQEQWITCNVKSNETEAKLGKIEAQLTAVKMKSEEQLQALLTKIESQQSAVMETLLQMNRKIMFLRFDRVGSRLFYIEHNLGQNWTSALNSCNGMGGHLASFKSEEEFKDISAKLNMDTSYRLGINDFAEKGLFISVSSGKTAPFLKWKPGEPKYNHIDQHCVTMHYGGMWVDSCSSNIHLICEADDN</sequence>
<dbReference type="InterPro" id="IPR016187">
    <property type="entry name" value="CTDL_fold"/>
</dbReference>
<keyword evidence="1" id="KW-0732">Signal</keyword>